<dbReference type="OrthoDB" id="7331812at2759"/>
<keyword evidence="4 5" id="KW-0238">DNA-binding</keyword>
<reference evidence="7 8" key="1">
    <citation type="submission" date="2020-11" db="EMBL/GenBank/DDBJ databases">
        <authorList>
            <person name="Wallbank WR R."/>
            <person name="Pardo Diaz C."/>
            <person name="Kozak K."/>
            <person name="Martin S."/>
            <person name="Jiggins C."/>
            <person name="Moest M."/>
            <person name="Warren A I."/>
            <person name="Generalovic N T."/>
            <person name="Byers J.R.P. K."/>
            <person name="Montejo-Kovacevich G."/>
            <person name="Yen C E."/>
        </authorList>
    </citation>
    <scope>NUCLEOTIDE SEQUENCE [LARGE SCALE GENOMIC DNA]</scope>
</reference>
<proteinExistence type="predicted"/>
<evidence type="ECO:0000256" key="4">
    <source>
        <dbReference type="ARBA" id="ARBA00023125"/>
    </source>
</evidence>
<keyword evidence="2 5" id="KW-0863">Zinc-finger</keyword>
<dbReference type="SMART" id="SM00980">
    <property type="entry name" value="THAP"/>
    <property type="match status" value="1"/>
</dbReference>
<evidence type="ECO:0000256" key="3">
    <source>
        <dbReference type="ARBA" id="ARBA00022833"/>
    </source>
</evidence>
<dbReference type="EMBL" id="LR899010">
    <property type="protein sequence ID" value="CAD7081753.1"/>
    <property type="molecule type" value="Genomic_DNA"/>
</dbReference>
<dbReference type="GO" id="GO:0043565">
    <property type="term" value="F:sequence-specific DNA binding"/>
    <property type="evidence" value="ECO:0007669"/>
    <property type="project" value="InterPro"/>
</dbReference>
<dbReference type="Pfam" id="PF05485">
    <property type="entry name" value="THAP"/>
    <property type="match status" value="1"/>
</dbReference>
<dbReference type="AlphaFoldDB" id="A0A7R8YQK0"/>
<keyword evidence="3" id="KW-0862">Zinc</keyword>
<sequence>MRCAVFGCNSDNEKKNRSEEEKKIRFYTFPEDKKQSDLWKIKCCRKDNLNAATSRVCSRHFTPEDYKRNLQHELLGYSNKKTLLLKNDAFPSLFLPKQKTTDSEEQEERTKRLQKRINKSVVNEILEGIREPLEEDVVDERTTCQYSTCALKDELEQTQALFKYIATLLDLTKDVECGINIKKLFFKSRMYFRIRSLNKNMIEIRNCNLLHFFAIYEITNIDQMRSDVYYMVREKCNYAVNLNNESHL</sequence>
<dbReference type="Proteomes" id="UP000594454">
    <property type="component" value="Chromosome 2"/>
</dbReference>
<evidence type="ECO:0000313" key="8">
    <source>
        <dbReference type="Proteomes" id="UP000594454"/>
    </source>
</evidence>
<dbReference type="Gene3D" id="6.20.210.20">
    <property type="entry name" value="THAP domain"/>
    <property type="match status" value="1"/>
</dbReference>
<organism evidence="7 8">
    <name type="scientific">Hermetia illucens</name>
    <name type="common">Black soldier fly</name>
    <dbReference type="NCBI Taxonomy" id="343691"/>
    <lineage>
        <taxon>Eukaryota</taxon>
        <taxon>Metazoa</taxon>
        <taxon>Ecdysozoa</taxon>
        <taxon>Arthropoda</taxon>
        <taxon>Hexapoda</taxon>
        <taxon>Insecta</taxon>
        <taxon>Pterygota</taxon>
        <taxon>Neoptera</taxon>
        <taxon>Endopterygota</taxon>
        <taxon>Diptera</taxon>
        <taxon>Brachycera</taxon>
        <taxon>Stratiomyomorpha</taxon>
        <taxon>Stratiomyidae</taxon>
        <taxon>Hermetiinae</taxon>
        <taxon>Hermetia</taxon>
    </lineage>
</organism>
<dbReference type="PANTHER" id="PTHR46600:SF11">
    <property type="entry name" value="THAP DOMAIN-CONTAINING PROTEIN 10"/>
    <property type="match status" value="1"/>
</dbReference>
<dbReference type="GO" id="GO:0008270">
    <property type="term" value="F:zinc ion binding"/>
    <property type="evidence" value="ECO:0007669"/>
    <property type="project" value="UniProtKB-KW"/>
</dbReference>
<feature type="domain" description="THAP-type" evidence="6">
    <location>
        <begin position="1"/>
        <end position="94"/>
    </location>
</feature>
<evidence type="ECO:0000259" key="6">
    <source>
        <dbReference type="PROSITE" id="PS50950"/>
    </source>
</evidence>
<dbReference type="InterPro" id="IPR006612">
    <property type="entry name" value="THAP_Znf"/>
</dbReference>
<keyword evidence="1" id="KW-0479">Metal-binding</keyword>
<dbReference type="SUPFAM" id="SSF57716">
    <property type="entry name" value="Glucocorticoid receptor-like (DNA-binding domain)"/>
    <property type="match status" value="1"/>
</dbReference>
<keyword evidence="8" id="KW-1185">Reference proteome</keyword>
<evidence type="ECO:0000256" key="5">
    <source>
        <dbReference type="PROSITE-ProRule" id="PRU00309"/>
    </source>
</evidence>
<evidence type="ECO:0000313" key="7">
    <source>
        <dbReference type="EMBL" id="CAD7081753.1"/>
    </source>
</evidence>
<accession>A0A7R8YQK0</accession>
<dbReference type="SMART" id="SM00692">
    <property type="entry name" value="DM3"/>
    <property type="match status" value="1"/>
</dbReference>
<dbReference type="InterPro" id="IPR038441">
    <property type="entry name" value="THAP_Znf_sf"/>
</dbReference>
<dbReference type="PANTHER" id="PTHR46600">
    <property type="entry name" value="THAP DOMAIN-CONTAINING"/>
    <property type="match status" value="1"/>
</dbReference>
<protein>
    <recommendedName>
        <fullName evidence="6">THAP-type domain-containing protein</fullName>
    </recommendedName>
</protein>
<evidence type="ECO:0000256" key="2">
    <source>
        <dbReference type="ARBA" id="ARBA00022771"/>
    </source>
</evidence>
<dbReference type="InParanoid" id="A0A7R8YQK0"/>
<name>A0A7R8YQK0_HERIL</name>
<gene>
    <name evidence="7" type="ORF">HERILL_LOCUS4845</name>
</gene>
<dbReference type="InterPro" id="IPR026516">
    <property type="entry name" value="THAP1/10"/>
</dbReference>
<evidence type="ECO:0000256" key="1">
    <source>
        <dbReference type="ARBA" id="ARBA00022723"/>
    </source>
</evidence>
<dbReference type="PROSITE" id="PS50950">
    <property type="entry name" value="ZF_THAP"/>
    <property type="match status" value="1"/>
</dbReference>